<evidence type="ECO:0008006" key="5">
    <source>
        <dbReference type="Google" id="ProtNLM"/>
    </source>
</evidence>
<name>A0A143HKC3_MICTH</name>
<evidence type="ECO:0000313" key="3">
    <source>
        <dbReference type="EMBL" id="MCX2803362.1"/>
    </source>
</evidence>
<reference evidence="3" key="3">
    <citation type="submission" date="2022-11" db="EMBL/GenBank/DDBJ databases">
        <title>Chitin-degrading and fungicidal potential of chitinolytic bacterial strains from marine environment of the Pacific Ocean regions.</title>
        <authorList>
            <person name="Pentekhina I."/>
            <person name="Nedashkovskaya O."/>
            <person name="Seitkalieva A."/>
            <person name="Podvolotskaya A."/>
            <person name="Tekutyeva L."/>
            <person name="Balabanova L."/>
        </authorList>
    </citation>
    <scope>NUCLEOTIDE SEQUENCE</scope>
    <source>
        <strain evidence="3">KMM 6838</strain>
    </source>
</reference>
<keyword evidence="1" id="KW-0732">Signal</keyword>
<gene>
    <name evidence="2" type="ORF">A3224_04465</name>
    <name evidence="3" type="ORF">OQJ68_16415</name>
</gene>
<evidence type="ECO:0000313" key="2">
    <source>
        <dbReference type="EMBL" id="AMX01937.1"/>
    </source>
</evidence>
<proteinExistence type="predicted"/>
<reference evidence="2" key="1">
    <citation type="submission" date="2016-03" db="EMBL/GenBank/DDBJ databases">
        <authorList>
            <person name="Ploux O."/>
        </authorList>
    </citation>
    <scope>NUCLEOTIDE SEQUENCE [LARGE SCALE GENOMIC DNA]</scope>
    <source>
        <strain evidence="2">DAU221</strain>
    </source>
</reference>
<keyword evidence="4" id="KW-1185">Reference proteome</keyword>
<dbReference type="EMBL" id="CP014864">
    <property type="protein sequence ID" value="AMX01937.1"/>
    <property type="molecule type" value="Genomic_DNA"/>
</dbReference>
<evidence type="ECO:0000313" key="4">
    <source>
        <dbReference type="Proteomes" id="UP000076077"/>
    </source>
</evidence>
<dbReference type="GeneID" id="76607305"/>
<protein>
    <recommendedName>
        <fullName evidence="5">Lipoprotein</fullName>
    </recommendedName>
</protein>
<feature type="chain" id="PRO_5007509383" description="Lipoprotein" evidence="1">
    <location>
        <begin position="28"/>
        <end position="118"/>
    </location>
</feature>
<dbReference type="PROSITE" id="PS51257">
    <property type="entry name" value="PROKAR_LIPOPROTEIN"/>
    <property type="match status" value="1"/>
</dbReference>
<dbReference type="AlphaFoldDB" id="A0A143HKC3"/>
<dbReference type="RefSeq" id="WP_067152019.1">
    <property type="nucleotide sequence ID" value="NZ_CP014864.1"/>
</dbReference>
<dbReference type="EMBL" id="JAPHQB010000060">
    <property type="protein sequence ID" value="MCX2803362.1"/>
    <property type="molecule type" value="Genomic_DNA"/>
</dbReference>
<organism evidence="2 4">
    <name type="scientific">Microbulbifer thermotolerans</name>
    <dbReference type="NCBI Taxonomy" id="252514"/>
    <lineage>
        <taxon>Bacteria</taxon>
        <taxon>Pseudomonadati</taxon>
        <taxon>Pseudomonadota</taxon>
        <taxon>Gammaproteobacteria</taxon>
        <taxon>Cellvibrionales</taxon>
        <taxon>Microbulbiferaceae</taxon>
        <taxon>Microbulbifer</taxon>
    </lineage>
</organism>
<reference evidence="4" key="2">
    <citation type="submission" date="2016-03" db="EMBL/GenBank/DDBJ databases">
        <authorList>
            <person name="Lee Y.-S."/>
            <person name="Choi Y.-L."/>
        </authorList>
    </citation>
    <scope>NUCLEOTIDE SEQUENCE [LARGE SCALE GENOMIC DNA]</scope>
    <source>
        <strain evidence="4">DAU221</strain>
    </source>
</reference>
<sequence>MLNGKSVKLVGLLAVFGVSSVSVLGCAQNNAFRKCSFEYTNEIKREVVSPLLKEEVADLFPYFNVEKPAIVSPRGKSKIILSPINRVDGRYAMSEESYVFVFDTCTSELVEHYKAVRN</sequence>
<dbReference type="KEGG" id="mthd:A3224_04465"/>
<accession>A0A143HKC3</accession>
<dbReference type="Proteomes" id="UP001209730">
    <property type="component" value="Unassembled WGS sequence"/>
</dbReference>
<evidence type="ECO:0000256" key="1">
    <source>
        <dbReference type="SAM" id="SignalP"/>
    </source>
</evidence>
<feature type="signal peptide" evidence="1">
    <location>
        <begin position="1"/>
        <end position="27"/>
    </location>
</feature>
<dbReference type="Proteomes" id="UP000076077">
    <property type="component" value="Chromosome"/>
</dbReference>